<accession>A0A9W8BHY7</accession>
<keyword evidence="2" id="KW-1185">Reference proteome</keyword>
<dbReference type="OrthoDB" id="5540927at2759"/>
<evidence type="ECO:0000313" key="2">
    <source>
        <dbReference type="Proteomes" id="UP001150907"/>
    </source>
</evidence>
<protein>
    <submittedName>
        <fullName evidence="1">Uncharacterized protein</fullName>
    </submittedName>
</protein>
<gene>
    <name evidence="1" type="ORF">H4R26_000814</name>
</gene>
<dbReference type="InterPro" id="IPR014710">
    <property type="entry name" value="RmlC-like_jellyroll"/>
</dbReference>
<dbReference type="SUPFAM" id="SSF51182">
    <property type="entry name" value="RmlC-like cupins"/>
    <property type="match status" value="1"/>
</dbReference>
<reference evidence="1" key="1">
    <citation type="submission" date="2022-07" db="EMBL/GenBank/DDBJ databases">
        <title>Phylogenomic reconstructions and comparative analyses of Kickxellomycotina fungi.</title>
        <authorList>
            <person name="Reynolds N.K."/>
            <person name="Stajich J.E."/>
            <person name="Barry K."/>
            <person name="Grigoriev I.V."/>
            <person name="Crous P."/>
            <person name="Smith M.E."/>
        </authorList>
    </citation>
    <scope>NUCLEOTIDE SEQUENCE</scope>
    <source>
        <strain evidence="1">IMI 214461</strain>
    </source>
</reference>
<dbReference type="EMBL" id="JANBQF010000028">
    <property type="protein sequence ID" value="KAJ2007391.1"/>
    <property type="molecule type" value="Genomic_DNA"/>
</dbReference>
<comment type="caution">
    <text evidence="1">The sequence shown here is derived from an EMBL/GenBank/DDBJ whole genome shotgun (WGS) entry which is preliminary data.</text>
</comment>
<dbReference type="Proteomes" id="UP001150907">
    <property type="component" value="Unassembled WGS sequence"/>
</dbReference>
<organism evidence="1 2">
    <name type="scientific">Coemansia thaxteri</name>
    <dbReference type="NCBI Taxonomy" id="2663907"/>
    <lineage>
        <taxon>Eukaryota</taxon>
        <taxon>Fungi</taxon>
        <taxon>Fungi incertae sedis</taxon>
        <taxon>Zoopagomycota</taxon>
        <taxon>Kickxellomycotina</taxon>
        <taxon>Kickxellomycetes</taxon>
        <taxon>Kickxellales</taxon>
        <taxon>Kickxellaceae</taxon>
        <taxon>Coemansia</taxon>
    </lineage>
</organism>
<dbReference type="Gene3D" id="2.60.120.10">
    <property type="entry name" value="Jelly Rolls"/>
    <property type="match status" value="1"/>
</dbReference>
<evidence type="ECO:0000313" key="1">
    <source>
        <dbReference type="EMBL" id="KAJ2007391.1"/>
    </source>
</evidence>
<name>A0A9W8BHY7_9FUNG</name>
<dbReference type="AlphaFoldDB" id="A0A9W8BHY7"/>
<dbReference type="InterPro" id="IPR011051">
    <property type="entry name" value="RmlC_Cupin_sf"/>
</dbReference>
<sequence length="376" mass="42538">MVAYLRNWERKTERSKFTTHSHCLEPVGLASKLENSGAAGQATKGNLYPLYKASEDWIAPNVGLPLENRPGYRCLLYVVDGALEYDNGLSGEKLLSKGTLHLSTTGQDTVTYVKNPSKSHRAHIIRLWIEMDDTVNNGGMRRFPDYHYKIRHIADSDKQNCLLTIAQPSNYRPSFGMTAQIYGPFMPINESEAAKKASAQQRDGAVSPLESAYYMSQSALITRPAYFTPEPFDLLDSMEMGKEWEVMDAELTSRVCVDPLLVDEDLFVSVCTLEPDARIVYEPYDLHDQDRREVQRRRQSNPARANRRRLWIQTLVADYNIEGSANGGRLVINGDGSSRMRPGDSAYVRRIELTEKVVLENCGRAPIEFIMVETPY</sequence>
<proteinExistence type="predicted"/>